<evidence type="ECO:0000256" key="2">
    <source>
        <dbReference type="ARBA" id="ARBA00023125"/>
    </source>
</evidence>
<sequence>MAHTNTRINILEAAAEIVNEQGILALTLESTAKKAGISKGGLLHYFPSKQALIRGMVENVNESYVHNIKEGVMNDPVKNGKWTRSFIQETNEQLTTNQTMNAGILAAMAVNPELLSPFQNAYQEWQQNIEQDDLDKVNATILRLAADGLWLSELFGLAPLEENIRKDVLEKLIELSKEDF</sequence>
<proteinExistence type="predicted"/>
<comment type="caution">
    <text evidence="6">The sequence shown here is derived from an EMBL/GenBank/DDBJ whole genome shotgun (WGS) entry which is preliminary data.</text>
</comment>
<dbReference type="PROSITE" id="PS50977">
    <property type="entry name" value="HTH_TETR_2"/>
    <property type="match status" value="1"/>
</dbReference>
<evidence type="ECO:0000256" key="3">
    <source>
        <dbReference type="ARBA" id="ARBA00023163"/>
    </source>
</evidence>
<gene>
    <name evidence="6" type="ORF">D7Z54_12270</name>
</gene>
<dbReference type="InterPro" id="IPR001647">
    <property type="entry name" value="HTH_TetR"/>
</dbReference>
<dbReference type="Gene3D" id="1.10.357.10">
    <property type="entry name" value="Tetracycline Repressor, domain 2"/>
    <property type="match status" value="1"/>
</dbReference>
<name>A0A3R9QTH1_9BACI</name>
<dbReference type="SUPFAM" id="SSF46689">
    <property type="entry name" value="Homeodomain-like"/>
    <property type="match status" value="1"/>
</dbReference>
<keyword evidence="3" id="KW-0804">Transcription</keyword>
<dbReference type="InterPro" id="IPR041479">
    <property type="entry name" value="TetR_CgmR_C"/>
</dbReference>
<keyword evidence="2 4" id="KW-0238">DNA-binding</keyword>
<evidence type="ECO:0000256" key="4">
    <source>
        <dbReference type="PROSITE-ProRule" id="PRU00335"/>
    </source>
</evidence>
<dbReference type="Proteomes" id="UP000275076">
    <property type="component" value="Unassembled WGS sequence"/>
</dbReference>
<dbReference type="GO" id="GO:0003677">
    <property type="term" value="F:DNA binding"/>
    <property type="evidence" value="ECO:0007669"/>
    <property type="project" value="UniProtKB-UniRule"/>
</dbReference>
<dbReference type="EMBL" id="RBVX01000010">
    <property type="protein sequence ID" value="RSL33075.1"/>
    <property type="molecule type" value="Genomic_DNA"/>
</dbReference>
<dbReference type="InterPro" id="IPR009057">
    <property type="entry name" value="Homeodomain-like_sf"/>
</dbReference>
<feature type="DNA-binding region" description="H-T-H motif" evidence="4">
    <location>
        <begin position="27"/>
        <end position="46"/>
    </location>
</feature>
<dbReference type="PANTHER" id="PTHR47506">
    <property type="entry name" value="TRANSCRIPTIONAL REGULATORY PROTEIN"/>
    <property type="match status" value="1"/>
</dbReference>
<dbReference type="OrthoDB" id="9806334at2"/>
<accession>A0A3R9QTH1</accession>
<reference evidence="6 7" key="1">
    <citation type="submission" date="2018-10" db="EMBL/GenBank/DDBJ databases">
        <title>Draft genome sequence of Bacillus salarius IM0101, isolated from a hypersaline soil in Inner Mongolia, China.</title>
        <authorList>
            <person name="Yamprayoonswat W."/>
            <person name="Boonvisut S."/>
            <person name="Jumpathong W."/>
            <person name="Sittihan S."/>
            <person name="Ruangsuj P."/>
            <person name="Wanthongcharoen S."/>
            <person name="Thongpramul N."/>
            <person name="Pimmason S."/>
            <person name="Yu B."/>
            <person name="Yasawong M."/>
        </authorList>
    </citation>
    <scope>NUCLEOTIDE SEQUENCE [LARGE SCALE GENOMIC DNA]</scope>
    <source>
        <strain evidence="6 7">IM0101</strain>
    </source>
</reference>
<evidence type="ECO:0000313" key="6">
    <source>
        <dbReference type="EMBL" id="RSL33075.1"/>
    </source>
</evidence>
<dbReference type="SUPFAM" id="SSF48498">
    <property type="entry name" value="Tetracyclin repressor-like, C-terminal domain"/>
    <property type="match status" value="1"/>
</dbReference>
<dbReference type="PANTHER" id="PTHR47506:SF6">
    <property type="entry name" value="HTH-TYPE TRANSCRIPTIONAL REPRESSOR NEMR"/>
    <property type="match status" value="1"/>
</dbReference>
<feature type="domain" description="HTH tetR-type" evidence="5">
    <location>
        <begin position="4"/>
        <end position="64"/>
    </location>
</feature>
<protein>
    <submittedName>
        <fullName evidence="6">TetR/AcrR family transcriptional regulator</fullName>
    </submittedName>
</protein>
<keyword evidence="1" id="KW-0805">Transcription regulation</keyword>
<dbReference type="AlphaFoldDB" id="A0A3R9QTH1"/>
<dbReference type="InterPro" id="IPR036271">
    <property type="entry name" value="Tet_transcr_reg_TetR-rel_C_sf"/>
</dbReference>
<evidence type="ECO:0000259" key="5">
    <source>
        <dbReference type="PROSITE" id="PS50977"/>
    </source>
</evidence>
<dbReference type="Pfam" id="PF17937">
    <property type="entry name" value="TetR_C_28"/>
    <property type="match status" value="1"/>
</dbReference>
<dbReference type="PRINTS" id="PR00455">
    <property type="entry name" value="HTHTETR"/>
</dbReference>
<dbReference type="Pfam" id="PF00440">
    <property type="entry name" value="TetR_N"/>
    <property type="match status" value="1"/>
</dbReference>
<evidence type="ECO:0000256" key="1">
    <source>
        <dbReference type="ARBA" id="ARBA00023015"/>
    </source>
</evidence>
<keyword evidence="7" id="KW-1185">Reference proteome</keyword>
<dbReference type="RefSeq" id="WP_125556139.1">
    <property type="nucleotide sequence ID" value="NZ_RBVX01000010.1"/>
</dbReference>
<organism evidence="6 7">
    <name type="scientific">Salibacterium salarium</name>
    <dbReference type="NCBI Taxonomy" id="284579"/>
    <lineage>
        <taxon>Bacteria</taxon>
        <taxon>Bacillati</taxon>
        <taxon>Bacillota</taxon>
        <taxon>Bacilli</taxon>
        <taxon>Bacillales</taxon>
        <taxon>Bacillaceae</taxon>
    </lineage>
</organism>
<evidence type="ECO:0000313" key="7">
    <source>
        <dbReference type="Proteomes" id="UP000275076"/>
    </source>
</evidence>